<reference evidence="9" key="1">
    <citation type="submission" date="2019-09" db="EMBL/GenBank/DDBJ databases">
        <title>Characterisation of the sponge microbiome using genome-centric metagenomics.</title>
        <authorList>
            <person name="Engelberts J.P."/>
            <person name="Robbins S.J."/>
            <person name="De Goeij J.M."/>
            <person name="Aranda M."/>
            <person name="Bell S.C."/>
            <person name="Webster N.S."/>
        </authorList>
    </citation>
    <scope>NUCLEOTIDE SEQUENCE</scope>
    <source>
        <strain evidence="9">SB0676_bin_10</strain>
    </source>
</reference>
<feature type="domain" description="MobA-like NTP transferase" evidence="8">
    <location>
        <begin position="37"/>
        <end position="193"/>
    </location>
</feature>
<dbReference type="CDD" id="cd02503">
    <property type="entry name" value="MobA"/>
    <property type="match status" value="1"/>
</dbReference>
<evidence type="ECO:0000313" key="9">
    <source>
        <dbReference type="EMBL" id="MYG37488.1"/>
    </source>
</evidence>
<evidence type="ECO:0000256" key="4">
    <source>
        <dbReference type="ARBA" id="ARBA00022741"/>
    </source>
</evidence>
<evidence type="ECO:0000256" key="5">
    <source>
        <dbReference type="ARBA" id="ARBA00022842"/>
    </source>
</evidence>
<name>A0A6B1F565_9SYNE</name>
<keyword evidence="3" id="KW-0479">Metal-binding</keyword>
<evidence type="ECO:0000256" key="1">
    <source>
        <dbReference type="ARBA" id="ARBA00022490"/>
    </source>
</evidence>
<dbReference type="Gene3D" id="3.90.550.10">
    <property type="entry name" value="Spore Coat Polysaccharide Biosynthesis Protein SpsA, Chain A"/>
    <property type="match status" value="1"/>
</dbReference>
<proteinExistence type="predicted"/>
<dbReference type="PANTHER" id="PTHR19136:SF81">
    <property type="entry name" value="MOLYBDENUM COFACTOR GUANYLYLTRANSFERASE"/>
    <property type="match status" value="1"/>
</dbReference>
<keyword evidence="4" id="KW-0547">Nucleotide-binding</keyword>
<dbReference type="EMBL" id="VYDO01000013">
    <property type="protein sequence ID" value="MYG37488.1"/>
    <property type="molecule type" value="Genomic_DNA"/>
</dbReference>
<dbReference type="GO" id="GO:0046872">
    <property type="term" value="F:metal ion binding"/>
    <property type="evidence" value="ECO:0007669"/>
    <property type="project" value="UniProtKB-KW"/>
</dbReference>
<evidence type="ECO:0000256" key="3">
    <source>
        <dbReference type="ARBA" id="ARBA00022723"/>
    </source>
</evidence>
<gene>
    <name evidence="9" type="ORF">F4162_00310</name>
</gene>
<evidence type="ECO:0000256" key="7">
    <source>
        <dbReference type="ARBA" id="ARBA00023150"/>
    </source>
</evidence>
<keyword evidence="9" id="KW-0548">Nucleotidyltransferase</keyword>
<dbReference type="InterPro" id="IPR025877">
    <property type="entry name" value="MobA-like_NTP_Trfase"/>
</dbReference>
<comment type="caution">
    <text evidence="9">The sequence shown here is derived from an EMBL/GenBank/DDBJ whole genome shotgun (WGS) entry which is preliminary data.</text>
</comment>
<keyword evidence="2 9" id="KW-0808">Transferase</keyword>
<protein>
    <submittedName>
        <fullName evidence="9">Molybdenum cofactor guanylyltransferase</fullName>
    </submittedName>
</protein>
<evidence type="ECO:0000259" key="8">
    <source>
        <dbReference type="Pfam" id="PF12804"/>
    </source>
</evidence>
<dbReference type="Pfam" id="PF12804">
    <property type="entry name" value="NTP_transf_3"/>
    <property type="match status" value="1"/>
</dbReference>
<dbReference type="AlphaFoldDB" id="A0A6B1F565"/>
<keyword evidence="5" id="KW-0460">Magnesium</keyword>
<keyword evidence="7" id="KW-0501">Molybdenum cofactor biosynthesis</keyword>
<evidence type="ECO:0000256" key="2">
    <source>
        <dbReference type="ARBA" id="ARBA00022679"/>
    </source>
</evidence>
<accession>A0A6B1F565</accession>
<dbReference type="PANTHER" id="PTHR19136">
    <property type="entry name" value="MOLYBDENUM COFACTOR GUANYLYLTRANSFERASE"/>
    <property type="match status" value="1"/>
</dbReference>
<dbReference type="GO" id="GO:0016779">
    <property type="term" value="F:nucleotidyltransferase activity"/>
    <property type="evidence" value="ECO:0007669"/>
    <property type="project" value="UniProtKB-KW"/>
</dbReference>
<dbReference type="GO" id="GO:0006777">
    <property type="term" value="P:Mo-molybdopterin cofactor biosynthetic process"/>
    <property type="evidence" value="ECO:0007669"/>
    <property type="project" value="UniProtKB-KW"/>
</dbReference>
<dbReference type="InterPro" id="IPR029044">
    <property type="entry name" value="Nucleotide-diphossugar_trans"/>
</dbReference>
<keyword evidence="6" id="KW-0342">GTP-binding</keyword>
<keyword evidence="1" id="KW-0963">Cytoplasm</keyword>
<dbReference type="InterPro" id="IPR013482">
    <property type="entry name" value="Molybde_CF_guanTrfase"/>
</dbReference>
<dbReference type="SUPFAM" id="SSF53448">
    <property type="entry name" value="Nucleotide-diphospho-sugar transferases"/>
    <property type="match status" value="1"/>
</dbReference>
<organism evidence="9">
    <name type="scientific">Synechococcus sp. SB0676_bin_10</name>
    <dbReference type="NCBI Taxonomy" id="2604869"/>
    <lineage>
        <taxon>Bacteria</taxon>
        <taxon>Bacillati</taxon>
        <taxon>Cyanobacteriota</taxon>
        <taxon>Cyanophyceae</taxon>
        <taxon>Synechococcales</taxon>
        <taxon>Synechococcaceae</taxon>
        <taxon>Synechococcus</taxon>
    </lineage>
</organism>
<evidence type="ECO:0000256" key="6">
    <source>
        <dbReference type="ARBA" id="ARBA00023134"/>
    </source>
</evidence>
<sequence>MNRMEEIGMNLLVMDARRPFRMPFLSCVESCAERPLAAILCGGRSRRMGRDKALLPHPQGGSLLQHTCALTLATGLETVCLSRPHQGHRRHLATATALRQVTVLEEHPPWEGPLLALAKLMTSYPHRTVLLLACDLPNLTPSLLNALAAPLSPQRARLTTDGRQQQPLLASYGADLAATLHQAVAAGVRSFRQWLPGLHVEWLRVPSPTLVNLNRPQDLVAATHDHRHS</sequence>
<dbReference type="GO" id="GO:0005525">
    <property type="term" value="F:GTP binding"/>
    <property type="evidence" value="ECO:0007669"/>
    <property type="project" value="UniProtKB-KW"/>
</dbReference>